<sequence length="245" mass="26905">MKDFREFPVNISKNSLRTGGPGTTPRCDHCSTRGRCLLAVLPSPQHEHFRSLVRERSVAVGEAVETQGAHGQVLGVVKVGLLKGLRRGPGGDGKTIMLAGKGRLVGFTQPFGQPALLSLLAITPTRICELPVQAVNDIAMPQSQFQQALYRITADFLGCMADWSRLLREDSYLAKVCAALHLIAAEEGHHAFRIPSHTELASVLGTRRETVARHIAILIERGLLRKVDRWHGVLITPDCSLVWER</sequence>
<keyword evidence="7" id="KW-1185">Reference proteome</keyword>
<dbReference type="InterPro" id="IPR000595">
    <property type="entry name" value="cNMP-bd_dom"/>
</dbReference>
<dbReference type="Pfam" id="PF13545">
    <property type="entry name" value="HTH_Crp_2"/>
    <property type="match status" value="1"/>
</dbReference>
<keyword evidence="3" id="KW-0804">Transcription</keyword>
<dbReference type="SUPFAM" id="SSF46785">
    <property type="entry name" value="Winged helix' DNA-binding domain"/>
    <property type="match status" value="1"/>
</dbReference>
<dbReference type="PROSITE" id="PS50042">
    <property type="entry name" value="CNMP_BINDING_3"/>
    <property type="match status" value="1"/>
</dbReference>
<dbReference type="InterPro" id="IPR014710">
    <property type="entry name" value="RmlC-like_jellyroll"/>
</dbReference>
<evidence type="ECO:0000256" key="3">
    <source>
        <dbReference type="ARBA" id="ARBA00023163"/>
    </source>
</evidence>
<evidence type="ECO:0000256" key="2">
    <source>
        <dbReference type="ARBA" id="ARBA00023125"/>
    </source>
</evidence>
<dbReference type="AlphaFoldDB" id="A0A4P6WZ63"/>
<dbReference type="InterPro" id="IPR036390">
    <property type="entry name" value="WH_DNA-bd_sf"/>
</dbReference>
<feature type="region of interest" description="Disordered" evidence="4">
    <location>
        <begin position="1"/>
        <end position="23"/>
    </location>
</feature>
<dbReference type="GO" id="GO:0006355">
    <property type="term" value="P:regulation of DNA-templated transcription"/>
    <property type="evidence" value="ECO:0007669"/>
    <property type="project" value="InterPro"/>
</dbReference>
<accession>A0A4P6WZ63</accession>
<reference evidence="6 7" key="1">
    <citation type="submission" date="2019-03" db="EMBL/GenBank/DDBJ databases">
        <authorList>
            <person name="Sebastian G."/>
            <person name="Baumann P."/>
            <person name="Ruckert C."/>
            <person name="Kalinowski J."/>
            <person name="Nebel B."/>
            <person name="Takors R."/>
            <person name="Blombach B."/>
        </authorList>
    </citation>
    <scope>NUCLEOTIDE SEQUENCE [LARGE SCALE GENOMIC DNA]</scope>
    <source>
        <strain evidence="6 7">DSM 1084</strain>
    </source>
</reference>
<keyword evidence="2" id="KW-0238">DNA-binding</keyword>
<dbReference type="SUPFAM" id="SSF51206">
    <property type="entry name" value="cAMP-binding domain-like"/>
    <property type="match status" value="1"/>
</dbReference>
<evidence type="ECO:0000313" key="7">
    <source>
        <dbReference type="Proteomes" id="UP000293912"/>
    </source>
</evidence>
<dbReference type="InterPro" id="IPR036388">
    <property type="entry name" value="WH-like_DNA-bd_sf"/>
</dbReference>
<dbReference type="CDD" id="cd00038">
    <property type="entry name" value="CAP_ED"/>
    <property type="match status" value="1"/>
</dbReference>
<name>A0A4P6WZ63_HYDPS</name>
<dbReference type="InterPro" id="IPR018490">
    <property type="entry name" value="cNMP-bd_dom_sf"/>
</dbReference>
<evidence type="ECO:0000313" key="6">
    <source>
        <dbReference type="EMBL" id="QBM29087.1"/>
    </source>
</evidence>
<dbReference type="Gene3D" id="2.60.120.10">
    <property type="entry name" value="Jelly Rolls"/>
    <property type="match status" value="1"/>
</dbReference>
<keyword evidence="1" id="KW-0805">Transcription regulation</keyword>
<protein>
    <recommendedName>
        <fullName evidence="5">Cyclic nucleotide-binding domain-containing protein</fullName>
    </recommendedName>
</protein>
<proteinExistence type="predicted"/>
<evidence type="ECO:0000256" key="1">
    <source>
        <dbReference type="ARBA" id="ARBA00023015"/>
    </source>
</evidence>
<evidence type="ECO:0000256" key="4">
    <source>
        <dbReference type="SAM" id="MobiDB-lite"/>
    </source>
</evidence>
<dbReference type="Gene3D" id="1.10.10.10">
    <property type="entry name" value="Winged helix-like DNA-binding domain superfamily/Winged helix DNA-binding domain"/>
    <property type="match status" value="1"/>
</dbReference>
<dbReference type="KEGG" id="hpse:HPF_15430"/>
<organism evidence="6 7">
    <name type="scientific">Hydrogenophaga pseudoflava</name>
    <name type="common">Pseudomonas carboxydoflava</name>
    <dbReference type="NCBI Taxonomy" id="47421"/>
    <lineage>
        <taxon>Bacteria</taxon>
        <taxon>Pseudomonadati</taxon>
        <taxon>Pseudomonadota</taxon>
        <taxon>Betaproteobacteria</taxon>
        <taxon>Burkholderiales</taxon>
        <taxon>Comamonadaceae</taxon>
        <taxon>Hydrogenophaga</taxon>
    </lineage>
</organism>
<feature type="domain" description="Cyclic nucleotide-binding" evidence="5">
    <location>
        <begin position="37"/>
        <end position="106"/>
    </location>
</feature>
<dbReference type="Proteomes" id="UP000293912">
    <property type="component" value="Chromosome"/>
</dbReference>
<dbReference type="InterPro" id="IPR012318">
    <property type="entry name" value="HTH_CRP"/>
</dbReference>
<dbReference type="GO" id="GO:0003677">
    <property type="term" value="F:DNA binding"/>
    <property type="evidence" value="ECO:0007669"/>
    <property type="project" value="UniProtKB-KW"/>
</dbReference>
<dbReference type="SMART" id="SM00419">
    <property type="entry name" value="HTH_CRP"/>
    <property type="match status" value="1"/>
</dbReference>
<dbReference type="EMBL" id="CP037867">
    <property type="protein sequence ID" value="QBM29087.1"/>
    <property type="molecule type" value="Genomic_DNA"/>
</dbReference>
<evidence type="ECO:0000259" key="5">
    <source>
        <dbReference type="PROSITE" id="PS50042"/>
    </source>
</evidence>
<gene>
    <name evidence="6" type="ORF">HPF_15430</name>
</gene>